<evidence type="ECO:0000313" key="3">
    <source>
        <dbReference type="EMBL" id="ABN54487.1"/>
    </source>
</evidence>
<feature type="non-terminal residue" evidence="3">
    <location>
        <position position="1"/>
    </location>
</feature>
<feature type="domain" description="Chitin-binding type-2" evidence="2">
    <location>
        <begin position="60"/>
        <end position="116"/>
    </location>
</feature>
<dbReference type="Pfam" id="PF01607">
    <property type="entry name" value="CBM_14"/>
    <property type="match status" value="1"/>
</dbReference>
<dbReference type="GO" id="GO:0005576">
    <property type="term" value="C:extracellular region"/>
    <property type="evidence" value="ECO:0007669"/>
    <property type="project" value="InterPro"/>
</dbReference>
<organism evidence="3">
    <name type="scientific">Oncopeltus fasciatus</name>
    <name type="common">Large milkweed bug</name>
    <dbReference type="NCBI Taxonomy" id="7536"/>
    <lineage>
        <taxon>Eukaryota</taxon>
        <taxon>Metazoa</taxon>
        <taxon>Ecdysozoa</taxon>
        <taxon>Arthropoda</taxon>
        <taxon>Hexapoda</taxon>
        <taxon>Insecta</taxon>
        <taxon>Pterygota</taxon>
        <taxon>Neoptera</taxon>
        <taxon>Paraneoptera</taxon>
        <taxon>Hemiptera</taxon>
        <taxon>Heteroptera</taxon>
        <taxon>Panheteroptera</taxon>
        <taxon>Pentatomomorpha</taxon>
        <taxon>Lygaeoidea</taxon>
        <taxon>Lygaeidae</taxon>
        <taxon>Lygaeinae</taxon>
        <taxon>Oncopeltus</taxon>
    </lineage>
</organism>
<proteinExistence type="evidence at transcript level"/>
<feature type="region of interest" description="Disordered" evidence="1">
    <location>
        <begin position="1"/>
        <end position="69"/>
    </location>
</feature>
<dbReference type="InterPro" id="IPR036508">
    <property type="entry name" value="Chitin-bd_dom_sf"/>
</dbReference>
<feature type="compositionally biased region" description="Polar residues" evidence="1">
    <location>
        <begin position="1"/>
        <end position="29"/>
    </location>
</feature>
<dbReference type="PROSITE" id="PS50940">
    <property type="entry name" value="CHIT_BIND_II"/>
    <property type="match status" value="1"/>
</dbReference>
<evidence type="ECO:0000256" key="1">
    <source>
        <dbReference type="SAM" id="MobiDB-lite"/>
    </source>
</evidence>
<dbReference type="SMART" id="SM00494">
    <property type="entry name" value="ChtBD2"/>
    <property type="match status" value="1"/>
</dbReference>
<protein>
    <submittedName>
        <fullName evidence="3">Chitinase</fullName>
    </submittedName>
</protein>
<name>A3FK48_ONCFA</name>
<evidence type="ECO:0000259" key="2">
    <source>
        <dbReference type="PROSITE" id="PS50940"/>
    </source>
</evidence>
<dbReference type="SUPFAM" id="SSF57625">
    <property type="entry name" value="Invertebrate chitin-binding proteins"/>
    <property type="match status" value="1"/>
</dbReference>
<dbReference type="CAZy" id="CBM14">
    <property type="family name" value="Carbohydrate-Binding Module Family 14"/>
</dbReference>
<dbReference type="AlphaFoldDB" id="A3FK48"/>
<dbReference type="GO" id="GO:0008061">
    <property type="term" value="F:chitin binding"/>
    <property type="evidence" value="ECO:0007669"/>
    <property type="project" value="InterPro"/>
</dbReference>
<sequence length="128" mass="13785">RAPDWNNDQTVRPTSNPWDQSTLPSTRLPTTGRDWWNGRPDGEGSTTPGGGATTPRPVIGGSCNPRNSSPIANPGDCSSFYTCRQGRLQLSTCSKGLYFSPQRASCTREIPQGCTVIEGSGDVWARRG</sequence>
<reference evidence="3" key="1">
    <citation type="submission" date="2007-01" db="EMBL/GenBank/DDBJ databases">
        <title>An insight into the sialotranscriptome of the seed-feeding bug, Oncopeltus fasciatus.</title>
        <authorList>
            <person name="Francischetti I.M.B."/>
            <person name="Lopes A.H."/>
            <person name="Dias F.A."/>
            <person name="Ribeiro J.M.C."/>
        </authorList>
    </citation>
    <scope>NUCLEOTIDE SEQUENCE</scope>
    <source>
        <tissue evidence="3">Salivary gland</tissue>
    </source>
</reference>
<accession>A3FK48</accession>
<dbReference type="InterPro" id="IPR002557">
    <property type="entry name" value="Chitin-bd_dom"/>
</dbReference>
<dbReference type="Gene3D" id="2.170.140.10">
    <property type="entry name" value="Chitin binding domain"/>
    <property type="match status" value="1"/>
</dbReference>
<dbReference type="EMBL" id="EF382756">
    <property type="protein sequence ID" value="ABN54487.1"/>
    <property type="molecule type" value="mRNA"/>
</dbReference>